<comment type="caution">
    <text evidence="1">The sequence shown here is derived from an EMBL/GenBank/DDBJ whole genome shotgun (WGS) entry which is preliminary data.</text>
</comment>
<gene>
    <name evidence="1" type="ORF">ABID16_001564</name>
</gene>
<accession>A0ABV2IXN3</accession>
<keyword evidence="2" id="KW-1185">Reference proteome</keyword>
<reference evidence="1 2" key="1">
    <citation type="submission" date="2024-06" db="EMBL/GenBank/DDBJ databases">
        <title>Genomic Encyclopedia of Type Strains, Phase IV (KMG-IV): sequencing the most valuable type-strain genomes for metagenomic binning, comparative biology and taxonomic classification.</title>
        <authorList>
            <person name="Goeker M."/>
        </authorList>
    </citation>
    <scope>NUCLEOTIDE SEQUENCE [LARGE SCALE GENOMIC DNA]</scope>
    <source>
        <strain evidence="1 2">DSM 29780</strain>
    </source>
</reference>
<dbReference type="Proteomes" id="UP001549047">
    <property type="component" value="Unassembled WGS sequence"/>
</dbReference>
<evidence type="ECO:0000313" key="2">
    <source>
        <dbReference type="Proteomes" id="UP001549047"/>
    </source>
</evidence>
<organism evidence="1 2">
    <name type="scientific">Rhizobium aquaticum</name>
    <dbReference type="NCBI Taxonomy" id="1549636"/>
    <lineage>
        <taxon>Bacteria</taxon>
        <taxon>Pseudomonadati</taxon>
        <taxon>Pseudomonadota</taxon>
        <taxon>Alphaproteobacteria</taxon>
        <taxon>Hyphomicrobiales</taxon>
        <taxon>Rhizobiaceae</taxon>
        <taxon>Rhizobium/Agrobacterium group</taxon>
        <taxon>Rhizobium</taxon>
    </lineage>
</organism>
<dbReference type="EMBL" id="JBEPMB010000001">
    <property type="protein sequence ID" value="MET3613259.1"/>
    <property type="molecule type" value="Genomic_DNA"/>
</dbReference>
<proteinExistence type="predicted"/>
<sequence length="39" mass="4356">MTYQTLIIVSLVFAGFFLISAPERASLIDMLGLRRKAGR</sequence>
<evidence type="ECO:0000313" key="1">
    <source>
        <dbReference type="EMBL" id="MET3613259.1"/>
    </source>
</evidence>
<name>A0ABV2IXN3_9HYPH</name>
<protein>
    <submittedName>
        <fullName evidence="1">Uncharacterized protein</fullName>
    </submittedName>
</protein>